<name>A0A6A7B554_9PLEO</name>
<dbReference type="AlphaFoldDB" id="A0A6A7B554"/>
<evidence type="ECO:0000256" key="2">
    <source>
        <dbReference type="ARBA" id="ARBA00022692"/>
    </source>
</evidence>
<dbReference type="Pfam" id="PF10242">
    <property type="entry name" value="L_HMGIC_fpl"/>
    <property type="match status" value="1"/>
</dbReference>
<evidence type="ECO:0000256" key="4">
    <source>
        <dbReference type="ARBA" id="ARBA00023136"/>
    </source>
</evidence>
<feature type="transmembrane region" description="Helical" evidence="6">
    <location>
        <begin position="78"/>
        <end position="101"/>
    </location>
</feature>
<comment type="subcellular location">
    <subcellularLocation>
        <location evidence="1">Membrane</location>
        <topology evidence="1">Multi-pass membrane protein</topology>
    </subcellularLocation>
</comment>
<dbReference type="GO" id="GO:0016020">
    <property type="term" value="C:membrane"/>
    <property type="evidence" value="ECO:0007669"/>
    <property type="project" value="UniProtKB-SubCell"/>
</dbReference>
<accession>A0A6A7B554</accession>
<evidence type="ECO:0000256" key="1">
    <source>
        <dbReference type="ARBA" id="ARBA00004141"/>
    </source>
</evidence>
<dbReference type="Proteomes" id="UP000799423">
    <property type="component" value="Unassembled WGS sequence"/>
</dbReference>
<dbReference type="InterPro" id="IPR019372">
    <property type="entry name" value="LHFPL"/>
</dbReference>
<organism evidence="7 8">
    <name type="scientific">Plenodomus tracheiphilus IPT5</name>
    <dbReference type="NCBI Taxonomy" id="1408161"/>
    <lineage>
        <taxon>Eukaryota</taxon>
        <taxon>Fungi</taxon>
        <taxon>Dikarya</taxon>
        <taxon>Ascomycota</taxon>
        <taxon>Pezizomycotina</taxon>
        <taxon>Dothideomycetes</taxon>
        <taxon>Pleosporomycetidae</taxon>
        <taxon>Pleosporales</taxon>
        <taxon>Pleosporineae</taxon>
        <taxon>Leptosphaeriaceae</taxon>
        <taxon>Plenodomus</taxon>
    </lineage>
</organism>
<evidence type="ECO:0000256" key="6">
    <source>
        <dbReference type="SAM" id="Phobius"/>
    </source>
</evidence>
<protein>
    <submittedName>
        <fullName evidence="7">Uncharacterized protein</fullName>
    </submittedName>
</protein>
<feature type="region of interest" description="Disordered" evidence="5">
    <location>
        <begin position="236"/>
        <end position="260"/>
    </location>
</feature>
<keyword evidence="3 6" id="KW-1133">Transmembrane helix</keyword>
<feature type="transmembrane region" description="Helical" evidence="6">
    <location>
        <begin position="5"/>
        <end position="27"/>
    </location>
</feature>
<dbReference type="OrthoDB" id="61370at2759"/>
<sequence>MTRSIVYGAGLLLTIAATIMTLASIAMPKWVSYSPNGKREYSYGLHSRCSAVTGTCVPFPRTSDCTKDPSFCNMWRTVGFLISFGVVVELCTIVSFVIIMAGGVQRRAAGWQVAVGVLAFSAIVQCAGMSIVAFLFDHDDRFWNGWHLDHSWSLCTASWTILTITALGIAASAIYLPAEGDYELIPDASYVEQDDRLLSRIAAWDNGWKGGDAGSGTQYSYQRDQDAMSVTSVAASSLAPSSRRGTDVHGSLPGHRGSIP</sequence>
<feature type="transmembrane region" description="Helical" evidence="6">
    <location>
        <begin position="113"/>
        <end position="136"/>
    </location>
</feature>
<gene>
    <name evidence="7" type="ORF">T440DRAFT_468885</name>
</gene>
<dbReference type="EMBL" id="MU006309">
    <property type="protein sequence ID" value="KAF2849817.1"/>
    <property type="molecule type" value="Genomic_DNA"/>
</dbReference>
<feature type="transmembrane region" description="Helical" evidence="6">
    <location>
        <begin position="156"/>
        <end position="176"/>
    </location>
</feature>
<keyword evidence="8" id="KW-1185">Reference proteome</keyword>
<keyword evidence="2 6" id="KW-0812">Transmembrane</keyword>
<proteinExistence type="predicted"/>
<evidence type="ECO:0000313" key="8">
    <source>
        <dbReference type="Proteomes" id="UP000799423"/>
    </source>
</evidence>
<keyword evidence="4 6" id="KW-0472">Membrane</keyword>
<evidence type="ECO:0000313" key="7">
    <source>
        <dbReference type="EMBL" id="KAF2849817.1"/>
    </source>
</evidence>
<evidence type="ECO:0000256" key="5">
    <source>
        <dbReference type="SAM" id="MobiDB-lite"/>
    </source>
</evidence>
<evidence type="ECO:0000256" key="3">
    <source>
        <dbReference type="ARBA" id="ARBA00022989"/>
    </source>
</evidence>
<reference evidence="7" key="1">
    <citation type="submission" date="2020-01" db="EMBL/GenBank/DDBJ databases">
        <authorList>
            <consortium name="DOE Joint Genome Institute"/>
            <person name="Haridas S."/>
            <person name="Albert R."/>
            <person name="Binder M."/>
            <person name="Bloem J."/>
            <person name="Labutti K."/>
            <person name="Salamov A."/>
            <person name="Andreopoulos B."/>
            <person name="Baker S.E."/>
            <person name="Barry K."/>
            <person name="Bills G."/>
            <person name="Bluhm B.H."/>
            <person name="Cannon C."/>
            <person name="Castanera R."/>
            <person name="Culley D.E."/>
            <person name="Daum C."/>
            <person name="Ezra D."/>
            <person name="Gonzalez J.B."/>
            <person name="Henrissat B."/>
            <person name="Kuo A."/>
            <person name="Liang C."/>
            <person name="Lipzen A."/>
            <person name="Lutzoni F."/>
            <person name="Magnuson J."/>
            <person name="Mondo S."/>
            <person name="Nolan M."/>
            <person name="Ohm R."/>
            <person name="Pangilinan J."/>
            <person name="Park H.-J."/>
            <person name="Ramirez L."/>
            <person name="Alfaro M."/>
            <person name="Sun H."/>
            <person name="Tritt A."/>
            <person name="Yoshinaga Y."/>
            <person name="Zwiers L.-H."/>
            <person name="Turgeon B.G."/>
            <person name="Goodwin S.B."/>
            <person name="Spatafora J.W."/>
            <person name="Crous P.W."/>
            <person name="Grigoriev I.V."/>
        </authorList>
    </citation>
    <scope>NUCLEOTIDE SEQUENCE</scope>
    <source>
        <strain evidence="7">IPT5</strain>
    </source>
</reference>